<dbReference type="EMBL" id="JAPMOS010000024">
    <property type="protein sequence ID" value="KAJ4458945.1"/>
    <property type="molecule type" value="Genomic_DNA"/>
</dbReference>
<dbReference type="PANTHER" id="PTHR23319:SF4">
    <property type="entry name" value="GRAM DOMAIN CONTAINING 1B, ISOFORM E"/>
    <property type="match status" value="1"/>
</dbReference>
<keyword evidence="4" id="KW-1133">Transmembrane helix</keyword>
<comment type="subcellular location">
    <subcellularLocation>
        <location evidence="1">Membrane</location>
    </subcellularLocation>
</comment>
<evidence type="ECO:0000259" key="5">
    <source>
        <dbReference type="PROSITE" id="PS51778"/>
    </source>
</evidence>
<evidence type="ECO:0000313" key="6">
    <source>
        <dbReference type="EMBL" id="KAJ4458945.1"/>
    </source>
</evidence>
<gene>
    <name evidence="6" type="ORF">PAPYR_5228</name>
</gene>
<feature type="compositionally biased region" description="Pro residues" evidence="3">
    <location>
        <begin position="322"/>
        <end position="342"/>
    </location>
</feature>
<feature type="compositionally biased region" description="Pro residues" evidence="3">
    <location>
        <begin position="285"/>
        <end position="297"/>
    </location>
</feature>
<sequence>MGGFKSSQPPPMPFVAVPTVSTLLDTTLSPAVEGGDEDEGQQAGSVSDWQDSNPIPPFESLPIPILHESIPATLDTLLRVLASQTWLDHYFRKEVDGKEISMSPWTPSGPQERTRTADFTVPTGQNFGPKFTKVHEIHTLRYLHRRRIILDVHTDTIDVPYSTYFYYLARTVATQTSDCQLTFDVSMGVTFVKKTFMKGKIEKITTQRGTTVLTRWLAMVKATLSGAVSVGPLAPPPPLMLPEGFDLTPAPSSAPASGAPDPQQQQQQPPTPPPTATLAATSAPSSPPTPPITPPLQPLAAAPLLPPATSATATTTSSIVDPQPPHWMVPPVTPPPTPPHTPKIPLLTGGPLLVEASPKRPPSMMRTAVRAVPSAPALLGCIPDVTTVGVLSPPAAGSLASAAIPTAAGSLDFEALRGLRRPATLLQGGSPLLWQVVGFLRTPRGWLSVVTVLFLLLVLLLARLGGLQRDIAALAMQAHAQEGRIANLQSDIQAFRGEFQALRTVLPILAAAGRRTLIAAPAATGDSPIDGGSGTPETTELPQQPTDAATASPELLAVLELFQRIDARFAALQPPPTAPPAAGMPAPPQLSAPSTLHLEAIALVCLLSGLTYYVIRTQRMAGSPAATSKKTK</sequence>
<feature type="region of interest" description="Disordered" evidence="3">
    <location>
        <begin position="101"/>
        <end position="122"/>
    </location>
</feature>
<feature type="region of interest" description="Disordered" evidence="3">
    <location>
        <begin position="26"/>
        <end position="55"/>
    </location>
</feature>
<dbReference type="PANTHER" id="PTHR23319">
    <property type="entry name" value="GRAM DOMAIN CONTAINING 1B, ISOFORM E"/>
    <property type="match status" value="1"/>
</dbReference>
<keyword evidence="4" id="KW-0812">Transmembrane</keyword>
<dbReference type="Proteomes" id="UP001141327">
    <property type="component" value="Unassembled WGS sequence"/>
</dbReference>
<evidence type="ECO:0000313" key="7">
    <source>
        <dbReference type="Proteomes" id="UP001141327"/>
    </source>
</evidence>
<feature type="compositionally biased region" description="Polar residues" evidence="3">
    <location>
        <begin position="43"/>
        <end position="53"/>
    </location>
</feature>
<feature type="region of interest" description="Disordered" evidence="3">
    <location>
        <begin position="239"/>
        <end position="343"/>
    </location>
</feature>
<comment type="caution">
    <text evidence="6">The sequence shown here is derived from an EMBL/GenBank/DDBJ whole genome shotgun (WGS) entry which is preliminary data.</text>
</comment>
<feature type="compositionally biased region" description="Low complexity" evidence="3">
    <location>
        <begin position="247"/>
        <end position="268"/>
    </location>
</feature>
<feature type="compositionally biased region" description="Low complexity" evidence="3">
    <location>
        <begin position="535"/>
        <end position="546"/>
    </location>
</feature>
<dbReference type="Pfam" id="PF16016">
    <property type="entry name" value="VASt"/>
    <property type="match status" value="1"/>
</dbReference>
<dbReference type="InterPro" id="IPR051482">
    <property type="entry name" value="Cholesterol_transport"/>
</dbReference>
<evidence type="ECO:0000256" key="1">
    <source>
        <dbReference type="ARBA" id="ARBA00004370"/>
    </source>
</evidence>
<evidence type="ECO:0000256" key="4">
    <source>
        <dbReference type="SAM" id="Phobius"/>
    </source>
</evidence>
<proteinExistence type="predicted"/>
<accession>A0ABQ8UN80</accession>
<dbReference type="InterPro" id="IPR031968">
    <property type="entry name" value="VASt"/>
</dbReference>
<evidence type="ECO:0000256" key="2">
    <source>
        <dbReference type="ARBA" id="ARBA00023136"/>
    </source>
</evidence>
<keyword evidence="2 4" id="KW-0472">Membrane</keyword>
<feature type="compositionally biased region" description="Low complexity" evidence="3">
    <location>
        <begin position="298"/>
        <end position="321"/>
    </location>
</feature>
<protein>
    <recommendedName>
        <fullName evidence="5">VASt domain-containing protein</fullName>
    </recommendedName>
</protein>
<dbReference type="PROSITE" id="PS51778">
    <property type="entry name" value="VAST"/>
    <property type="match status" value="1"/>
</dbReference>
<feature type="domain" description="VASt" evidence="5">
    <location>
        <begin position="61"/>
        <end position="231"/>
    </location>
</feature>
<keyword evidence="7" id="KW-1185">Reference proteome</keyword>
<feature type="region of interest" description="Disordered" evidence="3">
    <location>
        <begin position="522"/>
        <end position="546"/>
    </location>
</feature>
<organism evidence="6 7">
    <name type="scientific">Paratrimastix pyriformis</name>
    <dbReference type="NCBI Taxonomy" id="342808"/>
    <lineage>
        <taxon>Eukaryota</taxon>
        <taxon>Metamonada</taxon>
        <taxon>Preaxostyla</taxon>
        <taxon>Paratrimastigidae</taxon>
        <taxon>Paratrimastix</taxon>
    </lineage>
</organism>
<name>A0ABQ8UN80_9EUKA</name>
<feature type="transmembrane region" description="Helical" evidence="4">
    <location>
        <begin position="445"/>
        <end position="462"/>
    </location>
</feature>
<evidence type="ECO:0000256" key="3">
    <source>
        <dbReference type="SAM" id="MobiDB-lite"/>
    </source>
</evidence>
<reference evidence="6" key="1">
    <citation type="journal article" date="2022" name="bioRxiv">
        <title>Genomics of Preaxostyla Flagellates Illuminates Evolutionary Transitions and the Path Towards Mitochondrial Loss.</title>
        <authorList>
            <person name="Novak L.V.F."/>
            <person name="Treitli S.C."/>
            <person name="Pyrih J."/>
            <person name="Halakuc P."/>
            <person name="Pipaliya S.V."/>
            <person name="Vacek V."/>
            <person name="Brzon O."/>
            <person name="Soukal P."/>
            <person name="Eme L."/>
            <person name="Dacks J.B."/>
            <person name="Karnkowska A."/>
            <person name="Elias M."/>
            <person name="Hampl V."/>
        </authorList>
    </citation>
    <scope>NUCLEOTIDE SEQUENCE</scope>
    <source>
        <strain evidence="6">RCP-MX</strain>
    </source>
</reference>